<dbReference type="Proteomes" id="UP000633219">
    <property type="component" value="Unassembled WGS sequence"/>
</dbReference>
<comment type="caution">
    <text evidence="2">The sequence shown here is derived from an EMBL/GenBank/DDBJ whole genome shotgun (WGS) entry which is preliminary data.</text>
</comment>
<dbReference type="AlphaFoldDB" id="A0A937CQ49"/>
<keyword evidence="3" id="KW-1185">Reference proteome</keyword>
<dbReference type="InterPro" id="IPR009780">
    <property type="entry name" value="DUF1344"/>
</dbReference>
<feature type="signal peptide" evidence="1">
    <location>
        <begin position="1"/>
        <end position="22"/>
    </location>
</feature>
<organism evidence="2 3">
    <name type="scientific">Rhizobium setariae</name>
    <dbReference type="NCBI Taxonomy" id="2801340"/>
    <lineage>
        <taxon>Bacteria</taxon>
        <taxon>Pseudomonadati</taxon>
        <taxon>Pseudomonadota</taxon>
        <taxon>Alphaproteobacteria</taxon>
        <taxon>Hyphomicrobiales</taxon>
        <taxon>Rhizobiaceae</taxon>
        <taxon>Rhizobium/Agrobacterium group</taxon>
        <taxon>Rhizobium</taxon>
    </lineage>
</organism>
<protein>
    <submittedName>
        <fullName evidence="2">DUF1344 domain-containing protein</fullName>
    </submittedName>
</protein>
<dbReference type="Pfam" id="PF07076">
    <property type="entry name" value="DUF1344"/>
    <property type="match status" value="1"/>
</dbReference>
<feature type="chain" id="PRO_5037992070" evidence="1">
    <location>
        <begin position="23"/>
        <end position="84"/>
    </location>
</feature>
<evidence type="ECO:0000313" key="3">
    <source>
        <dbReference type="Proteomes" id="UP000633219"/>
    </source>
</evidence>
<reference evidence="2" key="1">
    <citation type="submission" date="2021-01" db="EMBL/GenBank/DDBJ databases">
        <title>Rhizobium sp. strain KVB221 16S ribosomal RNA gene Genome sequencing and assembly.</title>
        <authorList>
            <person name="Kang M."/>
        </authorList>
    </citation>
    <scope>NUCLEOTIDE SEQUENCE</scope>
    <source>
        <strain evidence="2">KVB221</strain>
    </source>
</reference>
<keyword evidence="1" id="KW-0732">Signal</keyword>
<dbReference type="EMBL" id="JAEQNC010000010">
    <property type="protein sequence ID" value="MBL0373974.1"/>
    <property type="molecule type" value="Genomic_DNA"/>
</dbReference>
<sequence>MPKAIVLAAAAAVALTAFDASAATMSGVVKSIDKARDAIRLTDGSSYVLSEGSEAEDFKPGSKVSITYSTKHGQNVASSVKILK</sequence>
<evidence type="ECO:0000313" key="2">
    <source>
        <dbReference type="EMBL" id="MBL0373974.1"/>
    </source>
</evidence>
<gene>
    <name evidence="2" type="ORF">JJB09_18280</name>
</gene>
<accession>A0A937CQ49</accession>
<dbReference type="RefSeq" id="WP_201661433.1">
    <property type="nucleotide sequence ID" value="NZ_JAEQNC010000010.1"/>
</dbReference>
<name>A0A937CQ49_9HYPH</name>
<evidence type="ECO:0000256" key="1">
    <source>
        <dbReference type="SAM" id="SignalP"/>
    </source>
</evidence>
<proteinExistence type="predicted"/>